<dbReference type="RefSeq" id="WP_266601016.1">
    <property type="nucleotide sequence ID" value="NZ_JAPHNL010000222.1"/>
</dbReference>
<dbReference type="Proteomes" id="UP001163064">
    <property type="component" value="Unassembled WGS sequence"/>
</dbReference>
<reference evidence="1" key="1">
    <citation type="submission" date="2022-10" db="EMBL/GenBank/DDBJ databases">
        <title>Streptomyces beihaiensis sp. nov., a chitin degrading actinobacterium, isolated from shrimp pond soil.</title>
        <authorList>
            <person name="Xie J."/>
            <person name="Shen N."/>
        </authorList>
    </citation>
    <scope>NUCLEOTIDE SEQUENCE</scope>
    <source>
        <strain evidence="1">GXMU-J5</strain>
    </source>
</reference>
<comment type="caution">
    <text evidence="1">The sequence shown here is derived from an EMBL/GenBank/DDBJ whole genome shotgun (WGS) entry which is preliminary data.</text>
</comment>
<evidence type="ECO:0000313" key="2">
    <source>
        <dbReference type="Proteomes" id="UP001163064"/>
    </source>
</evidence>
<evidence type="ECO:0000313" key="1">
    <source>
        <dbReference type="EMBL" id="MCX3061562.1"/>
    </source>
</evidence>
<proteinExistence type="predicted"/>
<protein>
    <submittedName>
        <fullName evidence="1">Uncharacterized protein</fullName>
    </submittedName>
</protein>
<organism evidence="1 2">
    <name type="scientific">Streptomyces beihaiensis</name>
    <dbReference type="NCBI Taxonomy" id="2984495"/>
    <lineage>
        <taxon>Bacteria</taxon>
        <taxon>Bacillati</taxon>
        <taxon>Actinomycetota</taxon>
        <taxon>Actinomycetes</taxon>
        <taxon>Kitasatosporales</taxon>
        <taxon>Streptomycetaceae</taxon>
        <taxon>Streptomyces</taxon>
    </lineage>
</organism>
<accession>A0ABT3TWZ2</accession>
<gene>
    <name evidence="1" type="ORF">OFY01_17695</name>
</gene>
<keyword evidence="2" id="KW-1185">Reference proteome</keyword>
<sequence>MEASGSLQIEQIVESSAERIVCIVRCVGGSVRPGDSVSGDANEESAHAAARAHVEGIWFPGRRIDLLDPPHAAKVEILGEDCTALRSASRIYTFPGSAQ</sequence>
<name>A0ABT3TWZ2_9ACTN</name>
<dbReference type="EMBL" id="JAPHNL010000222">
    <property type="protein sequence ID" value="MCX3061562.1"/>
    <property type="molecule type" value="Genomic_DNA"/>
</dbReference>